<evidence type="ECO:0000313" key="1">
    <source>
        <dbReference type="EMBL" id="MFC4373318.1"/>
    </source>
</evidence>
<evidence type="ECO:0000313" key="2">
    <source>
        <dbReference type="Proteomes" id="UP001595844"/>
    </source>
</evidence>
<comment type="caution">
    <text evidence="1">The sequence shown here is derived from an EMBL/GenBank/DDBJ whole genome shotgun (WGS) entry which is preliminary data.</text>
</comment>
<accession>A0ABV8VBN0</accession>
<gene>
    <name evidence="1" type="ORF">ACFO5K_04315</name>
</gene>
<proteinExistence type="predicted"/>
<sequence length="105" mass="11448">MQGMSHRDQFAAALKRAGDRHGALGYNLRYWGPVADDILAEYHVRPISPSSQETADREPVAEARAMANALLASTGSREKASWALFELSDEIATLAQRMASEDGQS</sequence>
<dbReference type="EMBL" id="JBHSDL010000005">
    <property type="protein sequence ID" value="MFC4373318.1"/>
    <property type="molecule type" value="Genomic_DNA"/>
</dbReference>
<dbReference type="RefSeq" id="WP_378555966.1">
    <property type="nucleotide sequence ID" value="NZ_JBHSDL010000005.1"/>
</dbReference>
<organism evidence="1 2">
    <name type="scientific">Nocardia halotolerans</name>
    <dbReference type="NCBI Taxonomy" id="1755878"/>
    <lineage>
        <taxon>Bacteria</taxon>
        <taxon>Bacillati</taxon>
        <taxon>Actinomycetota</taxon>
        <taxon>Actinomycetes</taxon>
        <taxon>Mycobacteriales</taxon>
        <taxon>Nocardiaceae</taxon>
        <taxon>Nocardia</taxon>
    </lineage>
</organism>
<protein>
    <submittedName>
        <fullName evidence="1">Uncharacterized protein</fullName>
    </submittedName>
</protein>
<reference evidence="2" key="1">
    <citation type="journal article" date="2019" name="Int. J. Syst. Evol. Microbiol.">
        <title>The Global Catalogue of Microorganisms (GCM) 10K type strain sequencing project: providing services to taxonomists for standard genome sequencing and annotation.</title>
        <authorList>
            <consortium name="The Broad Institute Genomics Platform"/>
            <consortium name="The Broad Institute Genome Sequencing Center for Infectious Disease"/>
            <person name="Wu L."/>
            <person name="Ma J."/>
        </authorList>
    </citation>
    <scope>NUCLEOTIDE SEQUENCE [LARGE SCALE GENOMIC DNA]</scope>
    <source>
        <strain evidence="2">IBRC-M 10490</strain>
    </source>
</reference>
<name>A0ABV8VBN0_9NOCA</name>
<dbReference type="Proteomes" id="UP001595844">
    <property type="component" value="Unassembled WGS sequence"/>
</dbReference>
<keyword evidence="2" id="KW-1185">Reference proteome</keyword>